<dbReference type="Proteomes" id="UP000472275">
    <property type="component" value="Chromosome 7"/>
</dbReference>
<evidence type="ECO:0000256" key="1">
    <source>
        <dbReference type="ARBA" id="ARBA00004123"/>
    </source>
</evidence>
<evidence type="ECO:0000313" key="7">
    <source>
        <dbReference type="Proteomes" id="UP000472275"/>
    </source>
</evidence>
<keyword evidence="2" id="KW-0805">Transcription regulation</keyword>
<feature type="compositionally biased region" description="Basic residues" evidence="5">
    <location>
        <begin position="108"/>
        <end position="123"/>
    </location>
</feature>
<name>A0A663DTF0_AQUCH</name>
<keyword evidence="4" id="KW-0539">Nucleus</keyword>
<dbReference type="GO" id="GO:0005669">
    <property type="term" value="C:transcription factor TFIID complex"/>
    <property type="evidence" value="ECO:0007669"/>
    <property type="project" value="TreeGrafter"/>
</dbReference>
<dbReference type="Ensembl" id="ENSACCT00020003107.1">
    <property type="protein sequence ID" value="ENSACCP00020002994.1"/>
    <property type="gene ID" value="ENSACCG00020002057.1"/>
</dbReference>
<evidence type="ECO:0000256" key="5">
    <source>
        <dbReference type="SAM" id="MobiDB-lite"/>
    </source>
</evidence>
<evidence type="ECO:0000256" key="3">
    <source>
        <dbReference type="ARBA" id="ARBA00023163"/>
    </source>
</evidence>
<evidence type="ECO:0000256" key="2">
    <source>
        <dbReference type="ARBA" id="ARBA00023015"/>
    </source>
</evidence>
<evidence type="ECO:0008006" key="8">
    <source>
        <dbReference type="Google" id="ProtNLM"/>
    </source>
</evidence>
<dbReference type="PANTHER" id="PTHR11380">
    <property type="entry name" value="TRANSCRIPTION INITIATION FACTOR TFIID/SUPT3-RELATED"/>
    <property type="match status" value="1"/>
</dbReference>
<dbReference type="PANTHER" id="PTHR11380:SF5">
    <property type="entry name" value="TRANSCRIPTION INITIATION FACTOR TFIID SUBUNIT 13"/>
    <property type="match status" value="1"/>
</dbReference>
<proteinExistence type="predicted"/>
<keyword evidence="3" id="KW-0804">Transcription</keyword>
<dbReference type="AlphaFoldDB" id="A0A663DTF0"/>
<protein>
    <recommendedName>
        <fullName evidence="8">TATA-box binding protein associated factor 13</fullName>
    </recommendedName>
</protein>
<evidence type="ECO:0000256" key="4">
    <source>
        <dbReference type="ARBA" id="ARBA00023242"/>
    </source>
</evidence>
<feature type="compositionally biased region" description="Basic and acidic residues" evidence="5">
    <location>
        <begin position="77"/>
        <end position="86"/>
    </location>
</feature>
<reference evidence="6" key="1">
    <citation type="submission" date="2025-08" db="UniProtKB">
        <authorList>
            <consortium name="Ensembl"/>
        </authorList>
    </citation>
    <scope>IDENTIFICATION</scope>
</reference>
<sequence>MGLQRRASGKAGRQGLSPPRRRSVRERREGQRAQRGGEGRGERSRHREPAGERGRERRGAGQGRAAPALRRTTTWRPLREGRREGGTEEAEALPPLPEALGGVGRPWLTRRRTRRLKKTRKKPAGAWTAGKARGRGCSPKSTHKAMSIGRQGRVQVEDIVFLIRKDPRKFARVKDLLTMNEELKRARKAFDEANYGS</sequence>
<keyword evidence="7" id="KW-1185">Reference proteome</keyword>
<accession>A0A663DTF0</accession>
<feature type="compositionally biased region" description="Basic and acidic residues" evidence="5">
    <location>
        <begin position="26"/>
        <end position="59"/>
    </location>
</feature>
<feature type="region of interest" description="Disordered" evidence="5">
    <location>
        <begin position="1"/>
        <end position="144"/>
    </location>
</feature>
<dbReference type="Pfam" id="PF02269">
    <property type="entry name" value="TFIID-18kDa"/>
    <property type="match status" value="1"/>
</dbReference>
<evidence type="ECO:0000313" key="6">
    <source>
        <dbReference type="Ensembl" id="ENSACCP00020002994.1"/>
    </source>
</evidence>
<comment type="subcellular location">
    <subcellularLocation>
        <location evidence="1">Nucleus</location>
    </subcellularLocation>
</comment>
<reference evidence="6" key="2">
    <citation type="submission" date="2025-09" db="UniProtKB">
        <authorList>
            <consortium name="Ensembl"/>
        </authorList>
    </citation>
    <scope>IDENTIFICATION</scope>
</reference>
<organism evidence="6 7">
    <name type="scientific">Aquila chrysaetos chrysaetos</name>
    <dbReference type="NCBI Taxonomy" id="223781"/>
    <lineage>
        <taxon>Eukaryota</taxon>
        <taxon>Metazoa</taxon>
        <taxon>Chordata</taxon>
        <taxon>Craniata</taxon>
        <taxon>Vertebrata</taxon>
        <taxon>Euteleostomi</taxon>
        <taxon>Archelosauria</taxon>
        <taxon>Archosauria</taxon>
        <taxon>Dinosauria</taxon>
        <taxon>Saurischia</taxon>
        <taxon>Theropoda</taxon>
        <taxon>Coelurosauria</taxon>
        <taxon>Aves</taxon>
        <taxon>Neognathae</taxon>
        <taxon>Neoaves</taxon>
        <taxon>Telluraves</taxon>
        <taxon>Accipitrimorphae</taxon>
        <taxon>Accipitriformes</taxon>
        <taxon>Accipitridae</taxon>
        <taxon>Accipitrinae</taxon>
        <taxon>Aquila</taxon>
    </lineage>
</organism>
<dbReference type="InParanoid" id="A0A663DTF0"/>
<dbReference type="InterPro" id="IPR003195">
    <property type="entry name" value="TFIID_TAF13"/>
</dbReference>
<dbReference type="GO" id="GO:0006366">
    <property type="term" value="P:transcription by RNA polymerase II"/>
    <property type="evidence" value="ECO:0007669"/>
    <property type="project" value="InterPro"/>
</dbReference>
<dbReference type="GeneTree" id="ENSGT01050000245573"/>